<comment type="function">
    <text evidence="7">Required for normal heme biosynthesis.</text>
</comment>
<dbReference type="InterPro" id="IPR044890">
    <property type="entry name" value="TMEM14_sf"/>
</dbReference>
<organism evidence="10 11">
    <name type="scientific">Apteryx owenii</name>
    <name type="common">Little spotted kiwi</name>
    <dbReference type="NCBI Taxonomy" id="8824"/>
    <lineage>
        <taxon>Eukaryota</taxon>
        <taxon>Metazoa</taxon>
        <taxon>Chordata</taxon>
        <taxon>Craniata</taxon>
        <taxon>Vertebrata</taxon>
        <taxon>Euteleostomi</taxon>
        <taxon>Archelosauria</taxon>
        <taxon>Archosauria</taxon>
        <taxon>Dinosauria</taxon>
        <taxon>Saurischia</taxon>
        <taxon>Theropoda</taxon>
        <taxon>Coelurosauria</taxon>
        <taxon>Aves</taxon>
        <taxon>Palaeognathae</taxon>
        <taxon>Apterygiformes</taxon>
        <taxon>Apterygidae</taxon>
        <taxon>Apteryx</taxon>
    </lineage>
</organism>
<dbReference type="PANTHER" id="PTHR12668">
    <property type="entry name" value="TRANSMEMBRANE PROTEIN 14, 15"/>
    <property type="match status" value="1"/>
</dbReference>
<name>A0A8B9PHU7_APTOW</name>
<evidence type="ECO:0000256" key="1">
    <source>
        <dbReference type="ARBA" id="ARBA00004141"/>
    </source>
</evidence>
<dbReference type="PANTHER" id="PTHR12668:SF4">
    <property type="entry name" value="TRANSMEMBRANE PROTEIN 14C-RELATED"/>
    <property type="match status" value="1"/>
</dbReference>
<accession>A0A8B9PHU7</accession>
<keyword evidence="3 9" id="KW-0812">Transmembrane</keyword>
<dbReference type="Ensembl" id="ENSAOWT00000012708.1">
    <property type="protein sequence ID" value="ENSAOWP00000011168.1"/>
    <property type="gene ID" value="ENSAOWG00000007686.1"/>
</dbReference>
<keyword evidence="4 9" id="KW-1133">Transmembrane helix</keyword>
<feature type="transmembrane region" description="Helical" evidence="9">
    <location>
        <begin position="220"/>
        <end position="239"/>
    </location>
</feature>
<feature type="transmembrane region" description="Helical" evidence="9">
    <location>
        <begin position="196"/>
        <end position="214"/>
    </location>
</feature>
<evidence type="ECO:0000256" key="8">
    <source>
        <dbReference type="ARBA" id="ARBA00039421"/>
    </source>
</evidence>
<evidence type="ECO:0000256" key="5">
    <source>
        <dbReference type="ARBA" id="ARBA00023133"/>
    </source>
</evidence>
<reference evidence="10" key="2">
    <citation type="submission" date="2025-09" db="UniProtKB">
        <authorList>
            <consortium name="Ensembl"/>
        </authorList>
    </citation>
    <scope>IDENTIFICATION</scope>
</reference>
<feature type="transmembrane region" description="Helical" evidence="9">
    <location>
        <begin position="172"/>
        <end position="189"/>
    </location>
</feature>
<dbReference type="Proteomes" id="UP000694424">
    <property type="component" value="Unplaced"/>
</dbReference>
<keyword evidence="5" id="KW-0350">Heme biosynthesis</keyword>
<comment type="similarity">
    <text evidence="2">Belongs to the TMEM14 family.</text>
</comment>
<evidence type="ECO:0000256" key="7">
    <source>
        <dbReference type="ARBA" id="ARBA00037428"/>
    </source>
</evidence>
<evidence type="ECO:0000313" key="10">
    <source>
        <dbReference type="Ensembl" id="ENSAOWP00000011168.1"/>
    </source>
</evidence>
<evidence type="ECO:0000256" key="2">
    <source>
        <dbReference type="ARBA" id="ARBA00007590"/>
    </source>
</evidence>
<evidence type="ECO:0000256" key="6">
    <source>
        <dbReference type="ARBA" id="ARBA00023136"/>
    </source>
</evidence>
<sequence>MDWVEISTVPKELCCLPEAAYKTSLILKSVLDCRHRGLLCARASPTRASGAGELPALKCGDPRACAPEARGCGAHPALPPRLLFFFFSPSRAAGKGKLWAVRCALASLSAPCSAPGCSGAERGWRAGERRPGAQPAGALGLSPAALSVAFPANRLAALGLGLGTPRGSVPSLAAGLLFGSFAGLGAYQLSQDPNNVWISLITSGTLTAVMGTRFYNSGKFMPAGLIAGVSLLMVGRLALKMMEKPHDKSNKCTQEEKVFGRRIREISCSRDAYLKPSCALDQKSSREPSISMEQFLGHADNWGLLGSEGRKMD</sequence>
<keyword evidence="11" id="KW-1185">Reference proteome</keyword>
<dbReference type="GO" id="GO:0070453">
    <property type="term" value="P:regulation of heme biosynthetic process"/>
    <property type="evidence" value="ECO:0007669"/>
    <property type="project" value="TreeGrafter"/>
</dbReference>
<dbReference type="Pfam" id="PF03647">
    <property type="entry name" value="Tmemb_14"/>
    <property type="match status" value="1"/>
</dbReference>
<dbReference type="AlphaFoldDB" id="A0A8B9PHU7"/>
<evidence type="ECO:0000256" key="3">
    <source>
        <dbReference type="ARBA" id="ARBA00022692"/>
    </source>
</evidence>
<evidence type="ECO:0000256" key="9">
    <source>
        <dbReference type="SAM" id="Phobius"/>
    </source>
</evidence>
<dbReference type="GO" id="GO:0031966">
    <property type="term" value="C:mitochondrial membrane"/>
    <property type="evidence" value="ECO:0007669"/>
    <property type="project" value="TreeGrafter"/>
</dbReference>
<dbReference type="Gene3D" id="1.10.10.1740">
    <property type="entry name" value="Transmembrane protein 14-like"/>
    <property type="match status" value="1"/>
</dbReference>
<reference evidence="10" key="1">
    <citation type="submission" date="2025-08" db="UniProtKB">
        <authorList>
            <consortium name="Ensembl"/>
        </authorList>
    </citation>
    <scope>IDENTIFICATION</scope>
</reference>
<comment type="subcellular location">
    <subcellularLocation>
        <location evidence="1">Membrane</location>
        <topology evidence="1">Multi-pass membrane protein</topology>
    </subcellularLocation>
</comment>
<keyword evidence="6 9" id="KW-0472">Membrane</keyword>
<dbReference type="GO" id="GO:0006783">
    <property type="term" value="P:heme biosynthetic process"/>
    <property type="evidence" value="ECO:0007669"/>
    <property type="project" value="UniProtKB-KW"/>
</dbReference>
<evidence type="ECO:0000313" key="11">
    <source>
        <dbReference type="Proteomes" id="UP000694424"/>
    </source>
</evidence>
<protein>
    <recommendedName>
        <fullName evidence="8">Transmembrane protein 14C</fullName>
    </recommendedName>
</protein>
<proteinExistence type="inferred from homology"/>
<evidence type="ECO:0000256" key="4">
    <source>
        <dbReference type="ARBA" id="ARBA00022989"/>
    </source>
</evidence>
<dbReference type="InterPro" id="IPR005349">
    <property type="entry name" value="TMEM14"/>
</dbReference>